<reference evidence="1" key="1">
    <citation type="submission" date="2021-01" db="EMBL/GenBank/DDBJ databases">
        <authorList>
            <person name="Corre E."/>
            <person name="Pelletier E."/>
            <person name="Niang G."/>
            <person name="Scheremetjew M."/>
            <person name="Finn R."/>
            <person name="Kale V."/>
            <person name="Holt S."/>
            <person name="Cochrane G."/>
            <person name="Meng A."/>
            <person name="Brown T."/>
            <person name="Cohen L."/>
        </authorList>
    </citation>
    <scope>NUCLEOTIDE SEQUENCE</scope>
    <source>
        <strain evidence="1">SL-175</strain>
    </source>
</reference>
<name>A0A7S0SI16_9CHLO</name>
<gene>
    <name evidence="1" type="ORF">MANT1106_LOCUS9338</name>
</gene>
<protein>
    <submittedName>
        <fullName evidence="1">Uncharacterized protein</fullName>
    </submittedName>
</protein>
<proteinExistence type="predicted"/>
<dbReference type="AlphaFoldDB" id="A0A7S0SI16"/>
<accession>A0A7S0SI16</accession>
<evidence type="ECO:0000313" key="1">
    <source>
        <dbReference type="EMBL" id="CAD8706655.1"/>
    </source>
</evidence>
<sequence>MHSTHPAHPIGQEPESIASIGSLLTLDRNLQRQPLLFHLVLVSLPAAAAATDADLPLALAGTYIPRVFRSHADATGDFWTLPPPPLPPPLLTLLLLPPLPPSPAALLSFSSAQSNQSRRYRRPCANCVEAGKRPVELRV</sequence>
<dbReference type="EMBL" id="HBFC01015871">
    <property type="protein sequence ID" value="CAD8706655.1"/>
    <property type="molecule type" value="Transcribed_RNA"/>
</dbReference>
<organism evidence="1">
    <name type="scientific">Mantoniella antarctica</name>
    <dbReference type="NCBI Taxonomy" id="81844"/>
    <lineage>
        <taxon>Eukaryota</taxon>
        <taxon>Viridiplantae</taxon>
        <taxon>Chlorophyta</taxon>
        <taxon>Mamiellophyceae</taxon>
        <taxon>Mamiellales</taxon>
        <taxon>Mamiellaceae</taxon>
        <taxon>Mantoniella</taxon>
    </lineage>
</organism>